<evidence type="ECO:0000313" key="5">
    <source>
        <dbReference type="Proteomes" id="UP001322277"/>
    </source>
</evidence>
<dbReference type="Gene3D" id="2.60.120.650">
    <property type="entry name" value="Cupin"/>
    <property type="match status" value="1"/>
</dbReference>
<sequence length="329" mass="36304">MTTSPDLGVKTSKTLGDICQNRDVVAKGFAKVTVTDYNLHTGGQIKFRSSDDGDGSRVDDYAMRVSQPEEDDGNFIIEYDAINVVAGEITVDLSAQAAVTERQGIFSPASENTRSGLGPSQLTHYYIGDWDALERSQPPVLLCGDLLEKAFSNRVKPGITTPYLYYTNDALTCSGMHLEDVSVPSVNLVRWGASKAWLILEPGQGNIERFESCVKQCMQQRVKRSKAQRHRPYTTAKCSQFVRHQNTLFTTETLGRWKVRFNIVFCGPGELIVTMPGTYHQVVNLGPNLAEAVNVAWPGVSIPPPDYVYCSKKRCDHSDSISKADLVAS</sequence>
<reference evidence="5" key="1">
    <citation type="journal article" date="2023" name="bioRxiv">
        <title>Complete genome of the Medicago anthracnose fungus, Colletotrichum destructivum, reveals a mini-chromosome-like region within a core chromosome.</title>
        <authorList>
            <person name="Lapalu N."/>
            <person name="Simon A."/>
            <person name="Lu A."/>
            <person name="Plaumann P.-L."/>
            <person name="Amselem J."/>
            <person name="Pigne S."/>
            <person name="Auger A."/>
            <person name="Koch C."/>
            <person name="Dallery J.-F."/>
            <person name="O'Connell R.J."/>
        </authorList>
    </citation>
    <scope>NUCLEOTIDE SEQUENCE [LARGE SCALE GENOMIC DNA]</scope>
    <source>
        <strain evidence="5">CBS 520.97</strain>
    </source>
</reference>
<dbReference type="SUPFAM" id="SSF51197">
    <property type="entry name" value="Clavaminate synthase-like"/>
    <property type="match status" value="1"/>
</dbReference>
<dbReference type="AlphaFoldDB" id="A0AAX4J4Y6"/>
<accession>A0AAX4J4Y6</accession>
<keyword evidence="2" id="KW-0408">Iron</keyword>
<organism evidence="4 5">
    <name type="scientific">Colletotrichum destructivum</name>
    <dbReference type="NCBI Taxonomy" id="34406"/>
    <lineage>
        <taxon>Eukaryota</taxon>
        <taxon>Fungi</taxon>
        <taxon>Dikarya</taxon>
        <taxon>Ascomycota</taxon>
        <taxon>Pezizomycotina</taxon>
        <taxon>Sordariomycetes</taxon>
        <taxon>Hypocreomycetidae</taxon>
        <taxon>Glomerellales</taxon>
        <taxon>Glomerellaceae</taxon>
        <taxon>Colletotrichum</taxon>
        <taxon>Colletotrichum destructivum species complex</taxon>
    </lineage>
</organism>
<evidence type="ECO:0000256" key="2">
    <source>
        <dbReference type="ARBA" id="ARBA00023004"/>
    </source>
</evidence>
<dbReference type="PANTHER" id="PTHR10694">
    <property type="entry name" value="LYSINE-SPECIFIC DEMETHYLASE"/>
    <property type="match status" value="1"/>
</dbReference>
<evidence type="ECO:0000256" key="1">
    <source>
        <dbReference type="ARBA" id="ARBA00022723"/>
    </source>
</evidence>
<dbReference type="KEGG" id="cdet:87951942"/>
<evidence type="ECO:0000313" key="4">
    <source>
        <dbReference type="EMBL" id="WQF90428.1"/>
    </source>
</evidence>
<gene>
    <name evidence="4" type="ORF">CDEST_15442</name>
</gene>
<dbReference type="GO" id="GO:0034647">
    <property type="term" value="F:histone H3K4me/H3K4me2/H3K4me3 demethylase activity"/>
    <property type="evidence" value="ECO:0007669"/>
    <property type="project" value="TreeGrafter"/>
</dbReference>
<dbReference type="SMART" id="SM00558">
    <property type="entry name" value="JmjC"/>
    <property type="match status" value="1"/>
</dbReference>
<name>A0AAX4J4Y6_9PEZI</name>
<keyword evidence="1" id="KW-0479">Metal-binding</keyword>
<dbReference type="PROSITE" id="PS51184">
    <property type="entry name" value="JMJC"/>
    <property type="match status" value="1"/>
</dbReference>
<dbReference type="Pfam" id="PF02373">
    <property type="entry name" value="JmjC"/>
    <property type="match status" value="1"/>
</dbReference>
<dbReference type="GO" id="GO:0046872">
    <property type="term" value="F:metal ion binding"/>
    <property type="evidence" value="ECO:0007669"/>
    <property type="project" value="UniProtKB-KW"/>
</dbReference>
<keyword evidence="5" id="KW-1185">Reference proteome</keyword>
<dbReference type="Proteomes" id="UP001322277">
    <property type="component" value="Chromosome 11"/>
</dbReference>
<dbReference type="InterPro" id="IPR003347">
    <property type="entry name" value="JmjC_dom"/>
</dbReference>
<dbReference type="GeneID" id="87951942"/>
<dbReference type="RefSeq" id="XP_062787649.1">
    <property type="nucleotide sequence ID" value="XM_062931598.1"/>
</dbReference>
<dbReference type="EMBL" id="CP137315">
    <property type="protein sequence ID" value="WQF90428.1"/>
    <property type="molecule type" value="Genomic_DNA"/>
</dbReference>
<dbReference type="PANTHER" id="PTHR10694:SF33">
    <property type="entry name" value="LYSINE-SPECIFIC DEMETHYLASE 5"/>
    <property type="match status" value="1"/>
</dbReference>
<dbReference type="GO" id="GO:0000785">
    <property type="term" value="C:chromatin"/>
    <property type="evidence" value="ECO:0007669"/>
    <property type="project" value="TreeGrafter"/>
</dbReference>
<dbReference type="GO" id="GO:0005634">
    <property type="term" value="C:nucleus"/>
    <property type="evidence" value="ECO:0007669"/>
    <property type="project" value="TreeGrafter"/>
</dbReference>
<proteinExistence type="predicted"/>
<feature type="domain" description="JmjC" evidence="3">
    <location>
        <begin position="127"/>
        <end position="312"/>
    </location>
</feature>
<dbReference type="GO" id="GO:0006355">
    <property type="term" value="P:regulation of DNA-templated transcription"/>
    <property type="evidence" value="ECO:0007669"/>
    <property type="project" value="TreeGrafter"/>
</dbReference>
<protein>
    <submittedName>
        <fullName evidence="4">JmjC domain-containing protein</fullName>
    </submittedName>
</protein>
<evidence type="ECO:0000259" key="3">
    <source>
        <dbReference type="PROSITE" id="PS51184"/>
    </source>
</evidence>